<dbReference type="GO" id="GO:0046872">
    <property type="term" value="F:metal ion binding"/>
    <property type="evidence" value="ECO:0007669"/>
    <property type="project" value="UniProtKB-UniRule"/>
</dbReference>
<dbReference type="SMART" id="SM00485">
    <property type="entry name" value="XPGN"/>
    <property type="match status" value="1"/>
</dbReference>
<feature type="compositionally biased region" description="Basic and acidic residues" evidence="19">
    <location>
        <begin position="554"/>
        <end position="580"/>
    </location>
</feature>
<keyword evidence="18" id="KW-0267">Excision nuclease</keyword>
<dbReference type="Gene3D" id="3.40.50.1010">
    <property type="entry name" value="5'-nuclease"/>
    <property type="match status" value="1"/>
</dbReference>
<dbReference type="PROSITE" id="PS00842">
    <property type="entry name" value="XPG_2"/>
    <property type="match status" value="1"/>
</dbReference>
<feature type="domain" description="XPG-I" evidence="20">
    <location>
        <begin position="147"/>
        <end position="216"/>
    </location>
</feature>
<sequence>MGIKDLLRFMKPHIEPTHIKRYAGKRVGIDAYSWLHKGAYSCSMELCLNSDSDKKMRYLEYFMHRINLLRHHKITPVVVFDGGSIPLKAATEEGRHRHVQNVTSRLFYITQSVHLFIFKRRANRELAMAKLKQGNVSAASELFQVLRSENIEYVVAPYEADAQLAYLCSLEEEKGGIVSVITEDSDLIAYGCQAILFKMDRYGNGEEIVLDKVFDSVTHTPSFRKFDMELFTGMCVLAGCDFLPSVPGIGIAKAYALVSKYRNLDRVLSVLKFEKANQMPEDYAKSFAEAVAVFQHAQIYDVHSKKLKHMKPLPEKLLESLNGDLEFLGPEMPSSIAVSIAEGHLDPISMEAFDHFPSSGSHSDPVVIQSSGQLPSLEAPVVSTQESCFTVFSSHKSRETDIAGKCFDTYCLFTKEPTSASNAYKILKEAEALEKLIQPSKTVENTTVQSSNLVKVPDNNPFKKRKWEETHLDQIESITEQVSFATDGTLDILCLTPENTPFEVLDESSRKRRLSDIHSDQIAEQVSGVTDVENSNILGIKSESQESVNSKPKKVTDRERRGKTEKSNRSSSKSTEDKKSRSILNFFSRL</sequence>
<dbReference type="SMART" id="SM00279">
    <property type="entry name" value="HhH2"/>
    <property type="match status" value="1"/>
</dbReference>
<keyword evidence="7 18" id="KW-0378">Hydrolase</keyword>
<dbReference type="GO" id="GO:0035312">
    <property type="term" value="F:5'-3' DNA exonuclease activity"/>
    <property type="evidence" value="ECO:0007669"/>
    <property type="project" value="UniProtKB-UniRule"/>
</dbReference>
<comment type="subcellular location">
    <subcellularLocation>
        <location evidence="1 18">Nucleus</location>
    </subcellularLocation>
</comment>
<dbReference type="InterPro" id="IPR019974">
    <property type="entry name" value="XPG_CS"/>
</dbReference>
<evidence type="ECO:0000256" key="9">
    <source>
        <dbReference type="ARBA" id="ARBA00022842"/>
    </source>
</evidence>
<keyword evidence="23" id="KW-1185">Reference proteome</keyword>
<dbReference type="GO" id="GO:0003677">
    <property type="term" value="F:DNA binding"/>
    <property type="evidence" value="ECO:0007669"/>
    <property type="project" value="UniProtKB-UniRule"/>
</dbReference>
<evidence type="ECO:0000256" key="2">
    <source>
        <dbReference type="ARBA" id="ARBA00022553"/>
    </source>
</evidence>
<dbReference type="Pfam" id="PF00867">
    <property type="entry name" value="XPG_I"/>
    <property type="match status" value="1"/>
</dbReference>
<dbReference type="FunFam" id="1.10.150.20:FF:000011">
    <property type="entry name" value="exonuclease 1"/>
    <property type="match status" value="1"/>
</dbReference>
<evidence type="ECO:0000256" key="7">
    <source>
        <dbReference type="ARBA" id="ARBA00022801"/>
    </source>
</evidence>
<dbReference type="PANTHER" id="PTHR11081:SF8">
    <property type="entry name" value="EXONUCLEASE 1"/>
    <property type="match status" value="1"/>
</dbReference>
<dbReference type="InterPro" id="IPR006085">
    <property type="entry name" value="XPG_DNA_repair_N"/>
</dbReference>
<keyword evidence="14 18" id="KW-0539">Nucleus</keyword>
<dbReference type="AlphaFoldDB" id="A0A6A1VHT3"/>
<keyword evidence="2" id="KW-0597">Phosphoprotein</keyword>
<organism evidence="22 23">
    <name type="scientific">Morella rubra</name>
    <name type="common">Chinese bayberry</name>
    <dbReference type="NCBI Taxonomy" id="262757"/>
    <lineage>
        <taxon>Eukaryota</taxon>
        <taxon>Viridiplantae</taxon>
        <taxon>Streptophyta</taxon>
        <taxon>Embryophyta</taxon>
        <taxon>Tracheophyta</taxon>
        <taxon>Spermatophyta</taxon>
        <taxon>Magnoliopsida</taxon>
        <taxon>eudicotyledons</taxon>
        <taxon>Gunneridae</taxon>
        <taxon>Pentapetalae</taxon>
        <taxon>rosids</taxon>
        <taxon>fabids</taxon>
        <taxon>Fagales</taxon>
        <taxon>Myricaceae</taxon>
        <taxon>Morella</taxon>
    </lineage>
</organism>
<dbReference type="Gene3D" id="1.10.150.20">
    <property type="entry name" value="5' to 3' exonuclease, C-terminal subdomain"/>
    <property type="match status" value="1"/>
</dbReference>
<comment type="caution">
    <text evidence="22">The sequence shown here is derived from an EMBL/GenBank/DDBJ whole genome shotgun (WGS) entry which is preliminary data.</text>
</comment>
<feature type="domain" description="XPG N-terminal" evidence="21">
    <location>
        <begin position="1"/>
        <end position="102"/>
    </location>
</feature>
<comment type="cofactor">
    <cofactor evidence="18">
        <name>Mg(2+)</name>
        <dbReference type="ChEBI" id="CHEBI:18420"/>
    </cofactor>
    <text evidence="18">Binds 2 magnesium ions per subunit. They probably participate in the reaction catalyzed by the enzyme. May bind an additional third magnesium ion after substrate binding.</text>
</comment>
<evidence type="ECO:0000256" key="8">
    <source>
        <dbReference type="ARBA" id="ARBA00022839"/>
    </source>
</evidence>
<keyword evidence="9 18" id="KW-0460">Magnesium</keyword>
<keyword evidence="8 18" id="KW-0269">Exonuclease</keyword>
<dbReference type="EC" id="3.1.-.-" evidence="18"/>
<name>A0A6A1VHT3_9ROSI</name>
<evidence type="ECO:0000256" key="12">
    <source>
        <dbReference type="ARBA" id="ARBA00023125"/>
    </source>
</evidence>
<dbReference type="PANTHER" id="PTHR11081">
    <property type="entry name" value="FLAP ENDONUCLEASE FAMILY MEMBER"/>
    <property type="match status" value="1"/>
</dbReference>
<comment type="subunit">
    <text evidence="17">Interacts with the MLH1-PMS2 heterodimer via MLH1. Interacts with MSH3. Interacts with the MSH2-MSH6 heterodimer via MSH2, and this interaction may increase the processivity of the 5'-&gt;3' exonuclease activity. Interacts with PCNA, and this interaction may both stimulate the cryptic 3'-&gt;5' exonuclease activity and suppress the 5'-&gt;3' exonuclease activity. Interacts with WRN, and this interaction stimulates both the 5'-&gt;3' exonuclease activity and cleavage of 5'-overhanging flap structures. Interacts with RECQL/RECQ1, and this interaction stimulates cleavage of 5'-overhanging flap structures. Interacts with DNA helicase ZGRF1; the interaction is increased following DNA damage induction.</text>
</comment>
<comment type="function">
    <text evidence="16">5'-&gt;3' double-stranded DNA exonuclease which may also possess a cryptic 3'-&gt;5' double-stranded DNA exonuclease activity. Functions in DNA mismatch repair (MMR) to excise mismatch-containing DNA tracts directed by strand breaks located either 5' or 3' to the mismatch. Also exhibits endonuclease activity against 5'-overhanging flap structures similar to those generated by displacement synthesis when DNA polymerase encounters the 5'-end of a downstream Okazaki fragment. Required for somatic hypermutation (SHM) and class switch recombination (CSR) of immunoglobulin genes. Essential for male and female meiosis.</text>
</comment>
<dbReference type="GO" id="GO:0005634">
    <property type="term" value="C:nucleus"/>
    <property type="evidence" value="ECO:0007669"/>
    <property type="project" value="UniProtKB-SubCell"/>
</dbReference>
<keyword evidence="13 18" id="KW-0234">DNA repair</keyword>
<evidence type="ECO:0000313" key="22">
    <source>
        <dbReference type="EMBL" id="KAB1212321.1"/>
    </source>
</evidence>
<keyword evidence="5" id="KW-0255">Endonuclease</keyword>
<evidence type="ECO:0000256" key="5">
    <source>
        <dbReference type="ARBA" id="ARBA00022759"/>
    </source>
</evidence>
<protein>
    <recommendedName>
        <fullName evidence="18">Exonuclease 1</fullName>
        <ecNumber evidence="18">3.1.-.-</ecNumber>
    </recommendedName>
</protein>
<keyword evidence="18" id="KW-0228">DNA excision</keyword>
<dbReference type="CDD" id="cd09901">
    <property type="entry name" value="H3TH_FEN1-like"/>
    <property type="match status" value="1"/>
</dbReference>
<comment type="similarity">
    <text evidence="18">Belongs to the XPG/RAD2 endonuclease family. EXO1 subfamily.</text>
</comment>
<dbReference type="InterPro" id="IPR044752">
    <property type="entry name" value="PIN-like_EXO1"/>
</dbReference>
<dbReference type="InterPro" id="IPR006084">
    <property type="entry name" value="XPG/Rad2"/>
</dbReference>
<dbReference type="CDD" id="cd09857">
    <property type="entry name" value="PIN_EXO1"/>
    <property type="match status" value="1"/>
</dbReference>
<evidence type="ECO:0000259" key="21">
    <source>
        <dbReference type="SMART" id="SM00485"/>
    </source>
</evidence>
<gene>
    <name evidence="22" type="ORF">CJ030_MR5G025089</name>
</gene>
<keyword evidence="10" id="KW-0391">Immunity</keyword>
<evidence type="ECO:0000256" key="1">
    <source>
        <dbReference type="ARBA" id="ARBA00004123"/>
    </source>
</evidence>
<dbReference type="SMART" id="SM00484">
    <property type="entry name" value="XPGI"/>
    <property type="match status" value="1"/>
</dbReference>
<keyword evidence="12 18" id="KW-0238">DNA-binding</keyword>
<evidence type="ECO:0000256" key="4">
    <source>
        <dbReference type="ARBA" id="ARBA00022723"/>
    </source>
</evidence>
<keyword evidence="3 18" id="KW-0540">Nuclease</keyword>
<dbReference type="GO" id="GO:0006281">
    <property type="term" value="P:DNA repair"/>
    <property type="evidence" value="ECO:0007669"/>
    <property type="project" value="UniProtKB-UniRule"/>
</dbReference>
<dbReference type="InterPro" id="IPR036279">
    <property type="entry name" value="5-3_exonuclease_C_sf"/>
</dbReference>
<keyword evidence="11" id="KW-0007">Acetylation</keyword>
<evidence type="ECO:0000256" key="14">
    <source>
        <dbReference type="ARBA" id="ARBA00023242"/>
    </source>
</evidence>
<evidence type="ECO:0000256" key="17">
    <source>
        <dbReference type="ARBA" id="ARBA00064664"/>
    </source>
</evidence>
<evidence type="ECO:0000313" key="23">
    <source>
        <dbReference type="Proteomes" id="UP000516437"/>
    </source>
</evidence>
<keyword evidence="6 18" id="KW-0227">DNA damage</keyword>
<dbReference type="Pfam" id="PF00752">
    <property type="entry name" value="XPG_N"/>
    <property type="match status" value="1"/>
</dbReference>
<dbReference type="InterPro" id="IPR006086">
    <property type="entry name" value="XPG-I_dom"/>
</dbReference>
<dbReference type="PRINTS" id="PR00853">
    <property type="entry name" value="XPGRADSUPER"/>
</dbReference>
<evidence type="ECO:0000259" key="20">
    <source>
        <dbReference type="SMART" id="SM00484"/>
    </source>
</evidence>
<reference evidence="22 23" key="1">
    <citation type="journal article" date="2019" name="Plant Biotechnol. J.">
        <title>The red bayberry genome and genetic basis of sex determination.</title>
        <authorList>
            <person name="Jia H.M."/>
            <person name="Jia H.J."/>
            <person name="Cai Q.L."/>
            <person name="Wang Y."/>
            <person name="Zhao H.B."/>
            <person name="Yang W.F."/>
            <person name="Wang G.Y."/>
            <person name="Li Y.H."/>
            <person name="Zhan D.L."/>
            <person name="Shen Y.T."/>
            <person name="Niu Q.F."/>
            <person name="Chang L."/>
            <person name="Qiu J."/>
            <person name="Zhao L."/>
            <person name="Xie H.B."/>
            <person name="Fu W.Y."/>
            <person name="Jin J."/>
            <person name="Li X.W."/>
            <person name="Jiao Y."/>
            <person name="Zhou C.C."/>
            <person name="Tu T."/>
            <person name="Chai C.Y."/>
            <person name="Gao J.L."/>
            <person name="Fan L.J."/>
            <person name="van de Weg E."/>
            <person name="Wang J.Y."/>
            <person name="Gao Z.S."/>
        </authorList>
    </citation>
    <scope>NUCLEOTIDE SEQUENCE [LARGE SCALE GENOMIC DNA]</scope>
    <source>
        <tissue evidence="22">Leaves</tissue>
    </source>
</reference>
<evidence type="ECO:0000256" key="6">
    <source>
        <dbReference type="ARBA" id="ARBA00022763"/>
    </source>
</evidence>
<evidence type="ECO:0000256" key="3">
    <source>
        <dbReference type="ARBA" id="ARBA00022722"/>
    </source>
</evidence>
<proteinExistence type="inferred from homology"/>
<dbReference type="InterPro" id="IPR008918">
    <property type="entry name" value="HhH2"/>
</dbReference>
<dbReference type="SUPFAM" id="SSF88723">
    <property type="entry name" value="PIN domain-like"/>
    <property type="match status" value="1"/>
</dbReference>
<evidence type="ECO:0000256" key="11">
    <source>
        <dbReference type="ARBA" id="ARBA00022990"/>
    </source>
</evidence>
<dbReference type="Proteomes" id="UP000516437">
    <property type="component" value="Chromosome 5"/>
</dbReference>
<evidence type="ECO:0000256" key="19">
    <source>
        <dbReference type="SAM" id="MobiDB-lite"/>
    </source>
</evidence>
<dbReference type="GO" id="GO:0002376">
    <property type="term" value="P:immune system process"/>
    <property type="evidence" value="ECO:0007669"/>
    <property type="project" value="UniProtKB-KW"/>
</dbReference>
<accession>A0A6A1VHT3</accession>
<dbReference type="InterPro" id="IPR029060">
    <property type="entry name" value="PIN-like_dom_sf"/>
</dbReference>
<dbReference type="OrthoDB" id="26491at2759"/>
<dbReference type="SUPFAM" id="SSF47807">
    <property type="entry name" value="5' to 3' exonuclease, C-terminal subdomain"/>
    <property type="match status" value="1"/>
</dbReference>
<dbReference type="GO" id="GO:0051321">
    <property type="term" value="P:meiotic cell cycle"/>
    <property type="evidence" value="ECO:0007669"/>
    <property type="project" value="UniProtKB-KW"/>
</dbReference>
<dbReference type="FunFam" id="3.40.50.1010:FF:000111">
    <property type="entry name" value="Exonuclease 1"/>
    <property type="match status" value="1"/>
</dbReference>
<feature type="region of interest" description="Disordered" evidence="19">
    <location>
        <begin position="540"/>
        <end position="590"/>
    </location>
</feature>
<keyword evidence="15" id="KW-0469">Meiosis</keyword>
<dbReference type="EMBL" id="RXIC02000023">
    <property type="protein sequence ID" value="KAB1212321.1"/>
    <property type="molecule type" value="Genomic_DNA"/>
</dbReference>
<evidence type="ECO:0000256" key="15">
    <source>
        <dbReference type="ARBA" id="ARBA00023254"/>
    </source>
</evidence>
<dbReference type="GO" id="GO:0017108">
    <property type="term" value="F:5'-flap endonuclease activity"/>
    <property type="evidence" value="ECO:0007669"/>
    <property type="project" value="TreeGrafter"/>
</dbReference>
<evidence type="ECO:0000256" key="18">
    <source>
        <dbReference type="RuleBase" id="RU910737"/>
    </source>
</evidence>
<evidence type="ECO:0000256" key="16">
    <source>
        <dbReference type="ARBA" id="ARBA00057694"/>
    </source>
</evidence>
<evidence type="ECO:0000256" key="13">
    <source>
        <dbReference type="ARBA" id="ARBA00023204"/>
    </source>
</evidence>
<evidence type="ECO:0000256" key="10">
    <source>
        <dbReference type="ARBA" id="ARBA00022859"/>
    </source>
</evidence>
<keyword evidence="4 18" id="KW-0479">Metal-binding</keyword>